<evidence type="ECO:0000313" key="4">
    <source>
        <dbReference type="EMBL" id="AMD18557.1"/>
    </source>
</evidence>
<feature type="compositionally biased region" description="Basic residues" evidence="1">
    <location>
        <begin position="295"/>
        <end position="304"/>
    </location>
</feature>
<dbReference type="InterPro" id="IPR017937">
    <property type="entry name" value="Thioredoxin_CS"/>
</dbReference>
<dbReference type="Proteomes" id="UP000243052">
    <property type="component" value="Chromosome ii"/>
</dbReference>
<feature type="chain" id="PRO_5007167073" evidence="2">
    <location>
        <begin position="18"/>
        <end position="327"/>
    </location>
</feature>
<evidence type="ECO:0000259" key="3">
    <source>
        <dbReference type="PROSITE" id="PS51352"/>
    </source>
</evidence>
<dbReference type="Gene3D" id="3.40.30.10">
    <property type="entry name" value="Glutaredoxin"/>
    <property type="match status" value="2"/>
</dbReference>
<evidence type="ECO:0000313" key="5">
    <source>
        <dbReference type="Proteomes" id="UP000243052"/>
    </source>
</evidence>
<gene>
    <name evidence="4" type="ORF">AW171_hschr263</name>
</gene>
<dbReference type="SUPFAM" id="SSF52833">
    <property type="entry name" value="Thioredoxin-like"/>
    <property type="match status" value="1"/>
</dbReference>
<name>A0A120K0Q0_9SACH</name>
<dbReference type="Pfam" id="PF00085">
    <property type="entry name" value="Thioredoxin"/>
    <property type="match status" value="1"/>
</dbReference>
<dbReference type="STRING" id="45286.A0A120K0Q0"/>
<accession>A0A120K0Q0</accession>
<feature type="signal peptide" evidence="2">
    <location>
        <begin position="1"/>
        <end position="17"/>
    </location>
</feature>
<dbReference type="PANTHER" id="PTHR45815">
    <property type="entry name" value="PROTEIN DISULFIDE-ISOMERASE A6"/>
    <property type="match status" value="1"/>
</dbReference>
<sequence>MLLWSLFLIVYAALCSAKNFYDNSPNIIELTENDFDKVVHQTNYTSLVEFYAPWCGYCKKLKDPMLKMARKLDGFVQITAVNCEEPKNKRLCNKHQIQGFPTLMVFRPPKIEPRLSNSTAKESKHLSEIYTGARDRKSIGKFCASRVKNYVRKWRSVLQFKDLILETTPYKYSMLLVSKKERLPLIYKSLAIDWLGVIDFHFISCNNLKDAGLTDLSSTPNIENYLRGLADFSCDENDYVLIDKELDQVHTLELKSFSKDKVSKFLTNFATPKEGPFSERDKYLTELKNANRKSPLGKKKNKKTPKTDPKKAPKNDPKKTVLENDEL</sequence>
<dbReference type="GeneID" id="28722293"/>
<protein>
    <submittedName>
        <fullName evidence="4">HBL345Cp</fullName>
    </submittedName>
</protein>
<dbReference type="RefSeq" id="XP_017985553.1">
    <property type="nucleotide sequence ID" value="XM_018130351.1"/>
</dbReference>
<dbReference type="GO" id="GO:0015035">
    <property type="term" value="F:protein-disulfide reductase activity"/>
    <property type="evidence" value="ECO:0007669"/>
    <property type="project" value="TreeGrafter"/>
</dbReference>
<dbReference type="PRINTS" id="PR00421">
    <property type="entry name" value="THIOREDOXIN"/>
</dbReference>
<dbReference type="PROSITE" id="PS51352">
    <property type="entry name" value="THIOREDOXIN_2"/>
    <property type="match status" value="1"/>
</dbReference>
<dbReference type="GO" id="GO:0005788">
    <property type="term" value="C:endoplasmic reticulum lumen"/>
    <property type="evidence" value="ECO:0007669"/>
    <property type="project" value="TreeGrafter"/>
</dbReference>
<dbReference type="InterPro" id="IPR013766">
    <property type="entry name" value="Thioredoxin_domain"/>
</dbReference>
<organism evidence="4 5">
    <name type="scientific">Eremothecium sinecaudum</name>
    <dbReference type="NCBI Taxonomy" id="45286"/>
    <lineage>
        <taxon>Eukaryota</taxon>
        <taxon>Fungi</taxon>
        <taxon>Dikarya</taxon>
        <taxon>Ascomycota</taxon>
        <taxon>Saccharomycotina</taxon>
        <taxon>Saccharomycetes</taxon>
        <taxon>Saccharomycetales</taxon>
        <taxon>Saccharomycetaceae</taxon>
        <taxon>Eremothecium</taxon>
    </lineage>
</organism>
<dbReference type="PROSITE" id="PS00194">
    <property type="entry name" value="THIOREDOXIN_1"/>
    <property type="match status" value="1"/>
</dbReference>
<dbReference type="GO" id="GO:0034976">
    <property type="term" value="P:response to endoplasmic reticulum stress"/>
    <property type="evidence" value="ECO:0007669"/>
    <property type="project" value="TreeGrafter"/>
</dbReference>
<evidence type="ECO:0000256" key="2">
    <source>
        <dbReference type="SAM" id="SignalP"/>
    </source>
</evidence>
<dbReference type="PANTHER" id="PTHR45815:SF3">
    <property type="entry name" value="PROTEIN DISULFIDE-ISOMERASE A6"/>
    <property type="match status" value="1"/>
</dbReference>
<evidence type="ECO:0000256" key="1">
    <source>
        <dbReference type="SAM" id="MobiDB-lite"/>
    </source>
</evidence>
<keyword evidence="5" id="KW-1185">Reference proteome</keyword>
<reference evidence="4 5" key="1">
    <citation type="submission" date="2016-01" db="EMBL/GenBank/DDBJ databases">
        <title>Genome sequence of the yeast Holleya sinecauda.</title>
        <authorList>
            <person name="Dietrich F.S."/>
        </authorList>
    </citation>
    <scope>NUCLEOTIDE SEQUENCE [LARGE SCALE GENOMIC DNA]</scope>
    <source>
        <strain evidence="4 5">ATCC 58844</strain>
    </source>
</reference>
<feature type="compositionally biased region" description="Basic and acidic residues" evidence="1">
    <location>
        <begin position="305"/>
        <end position="327"/>
    </location>
</feature>
<dbReference type="InterPro" id="IPR036249">
    <property type="entry name" value="Thioredoxin-like_sf"/>
</dbReference>
<dbReference type="OrthoDB" id="10264505at2759"/>
<dbReference type="AlphaFoldDB" id="A0A120K0Q0"/>
<proteinExistence type="predicted"/>
<keyword evidence="2" id="KW-0732">Signal</keyword>
<feature type="region of interest" description="Disordered" evidence="1">
    <location>
        <begin position="287"/>
        <end position="327"/>
    </location>
</feature>
<dbReference type="EMBL" id="CP014242">
    <property type="protein sequence ID" value="AMD18557.1"/>
    <property type="molecule type" value="Genomic_DNA"/>
</dbReference>
<feature type="domain" description="Thioredoxin" evidence="3">
    <location>
        <begin position="6"/>
        <end position="148"/>
    </location>
</feature>